<evidence type="ECO:0000313" key="3">
    <source>
        <dbReference type="Proteomes" id="UP000219565"/>
    </source>
</evidence>
<name>A0A285KTD2_9NOCA</name>
<dbReference type="STRING" id="1379680.GCA_001612615_00605"/>
<reference evidence="2 3" key="1">
    <citation type="submission" date="2017-09" db="EMBL/GenBank/DDBJ databases">
        <authorList>
            <person name="Ehlers B."/>
            <person name="Leendertz F.H."/>
        </authorList>
    </citation>
    <scope>NUCLEOTIDE SEQUENCE [LARGE SCALE GENOMIC DNA]</scope>
    <source>
        <strain evidence="2 3">DSM 45537</strain>
    </source>
</reference>
<proteinExistence type="predicted"/>
<dbReference type="EMBL" id="OBEG01000001">
    <property type="protein sequence ID" value="SNY75117.1"/>
    <property type="molecule type" value="Genomic_DNA"/>
</dbReference>
<keyword evidence="3" id="KW-1185">Reference proteome</keyword>
<dbReference type="OrthoDB" id="4543190at2"/>
<evidence type="ECO:0000313" key="2">
    <source>
        <dbReference type="EMBL" id="SNY75117.1"/>
    </source>
</evidence>
<dbReference type="Proteomes" id="UP000219565">
    <property type="component" value="Unassembled WGS sequence"/>
</dbReference>
<organism evidence="2 3">
    <name type="scientific">Nocardia amikacinitolerans</name>
    <dbReference type="NCBI Taxonomy" id="756689"/>
    <lineage>
        <taxon>Bacteria</taxon>
        <taxon>Bacillati</taxon>
        <taxon>Actinomycetota</taxon>
        <taxon>Actinomycetes</taxon>
        <taxon>Mycobacteriales</taxon>
        <taxon>Nocardiaceae</taxon>
        <taxon>Nocardia</taxon>
    </lineage>
</organism>
<sequence length="215" mass="23014">MMTSPATITARQALFGCAAREVVEHELVERLRTSGVEGLALRRAPVVAAGLRSTALCEVVKAVDGLLEIDLGGVAVAGWRRYERLRGAAMRTRAGGVERVELYAHEVTRTCCPRLEVVVGENRIGEFTMELGVAVLVQPLAAIVRNGMLVALGPGDCTVTVSLGAPEAGPIMKRERVFKVANVVDLRRPIPLLPNQPAPPPTSPPGGWPRPVPHR</sequence>
<evidence type="ECO:0000256" key="1">
    <source>
        <dbReference type="SAM" id="MobiDB-lite"/>
    </source>
</evidence>
<protein>
    <submittedName>
        <fullName evidence="2">Uncharacterized protein</fullName>
    </submittedName>
</protein>
<feature type="region of interest" description="Disordered" evidence="1">
    <location>
        <begin position="191"/>
        <end position="215"/>
    </location>
</feature>
<accession>A0A285KTD2</accession>
<dbReference type="RefSeq" id="WP_143861294.1">
    <property type="nucleotide sequence ID" value="NZ_JBIAND010000002.1"/>
</dbReference>
<gene>
    <name evidence="2" type="ORF">SAMN04244553_0428</name>
</gene>
<dbReference type="AlphaFoldDB" id="A0A285KTD2"/>